<gene>
    <name evidence="2" type="ordered locus">Desmu_0730</name>
</gene>
<feature type="domain" description="Restriction endonuclease type IV Mrr" evidence="1">
    <location>
        <begin position="77"/>
        <end position="161"/>
    </location>
</feature>
<evidence type="ECO:0000259" key="1">
    <source>
        <dbReference type="Pfam" id="PF04471"/>
    </source>
</evidence>
<evidence type="ECO:0000313" key="2">
    <source>
        <dbReference type="EMBL" id="ADV65036.1"/>
    </source>
</evidence>
<organism evidence="2 3">
    <name type="scientific">Desulfurococcus mucosus (strain ATCC 35584 / DSM 2162 / JCM 9187 / O7/1)</name>
    <dbReference type="NCBI Taxonomy" id="765177"/>
    <lineage>
        <taxon>Archaea</taxon>
        <taxon>Thermoproteota</taxon>
        <taxon>Thermoprotei</taxon>
        <taxon>Desulfurococcales</taxon>
        <taxon>Desulfurococcaceae</taxon>
        <taxon>Desulfurococcus</taxon>
    </lineage>
</organism>
<reference evidence="3" key="1">
    <citation type="submission" date="2010-11" db="EMBL/GenBank/DDBJ databases">
        <title>The complete genome of Desulfurococcus mucosus DSM 2162.</title>
        <authorList>
            <consortium name="US DOE Joint Genome Institute (JGI-PGF)"/>
            <person name="Lucas S."/>
            <person name="Copeland A."/>
            <person name="Lapidus A."/>
            <person name="Bruce D."/>
            <person name="Goodwin L."/>
            <person name="Pitluck S."/>
            <person name="Kyrpides N."/>
            <person name="Mavromatis K."/>
            <person name="Pagani I."/>
            <person name="Ivanova N."/>
            <person name="Ovchinnikova G."/>
            <person name="Chertkov O."/>
            <person name="Held B."/>
            <person name="Brettin T."/>
            <person name="Detter J.C."/>
            <person name="Tapia R."/>
            <person name="Han C."/>
            <person name="Land M."/>
            <person name="Hauser L."/>
            <person name="Markowitz V."/>
            <person name="Cheng J.-F."/>
            <person name="Hugenholtz P."/>
            <person name="Woyke T."/>
            <person name="Wu D."/>
            <person name="Wirth R."/>
            <person name="Bilek Y."/>
            <person name="Hader T."/>
            <person name="Klenk H.-P."/>
            <person name="Eisen J.A."/>
        </authorList>
    </citation>
    <scope>NUCLEOTIDE SEQUENCE [LARGE SCALE GENOMIC DNA]</scope>
    <source>
        <strain evidence="3">ATCC 35584 / DSM 2162 / JCM 9187 / O7/1</strain>
    </source>
</reference>
<dbReference type="RefSeq" id="WP_013562258.1">
    <property type="nucleotide sequence ID" value="NC_014961.1"/>
</dbReference>
<sequence>MVSSLEKEILLRILGSRRILLDELEALYRVPEENLLGILERNRDIIALNGRTVAAVKPLELALRLLEQGVSIERISRAVDWRDFEQLASYVMSEHGYLVESNITLTTPVRLEIDVVGVDTASGLGIAVDCKHWSHNTRGKLIEAGTRHVERLEKALSHYDYLKEKYLVFKHLKEAVPVILTLRQPSFRAYGNVVFISVREFNEFLGNIRYIIDVFGVKPVKPS</sequence>
<reference evidence="2 3" key="2">
    <citation type="journal article" date="2011" name="Stand. Genomic Sci.">
        <title>Complete genome sequence of Desulfurococcus mucosus type strain (O7/1).</title>
        <authorList>
            <person name="Wirth R."/>
            <person name="Chertkov O."/>
            <person name="Held B."/>
            <person name="Lapidus A."/>
            <person name="Nolan M."/>
            <person name="Lucas S."/>
            <person name="Hammon N."/>
            <person name="Deshpande S."/>
            <person name="Cheng J.F."/>
            <person name="Tapia R."/>
            <person name="Han C."/>
            <person name="Goodwin L."/>
            <person name="Pitluck S."/>
            <person name="Liolios K."/>
            <person name="Ioanna P."/>
            <person name="Ivanova N."/>
            <person name="Mavromatis K."/>
            <person name="Mikhailova N."/>
            <person name="Pati A."/>
            <person name="Chen A."/>
            <person name="Palaniappan K."/>
            <person name="Land M."/>
            <person name="Hauser L."/>
            <person name="Chang Y.J."/>
            <person name="Jeffries C.D."/>
            <person name="Bilek Y."/>
            <person name="Hader T."/>
            <person name="Rohde M."/>
            <person name="Spring S."/>
            <person name="Sikorski J."/>
            <person name="Goker M."/>
            <person name="Woyke T."/>
            <person name="Bristow J."/>
            <person name="Eisen J.A."/>
            <person name="Markowitz V."/>
            <person name="Hugenholtz P."/>
            <person name="Kyrpides N.C."/>
            <person name="Klenk H.P."/>
        </authorList>
    </citation>
    <scope>NUCLEOTIDE SEQUENCE [LARGE SCALE GENOMIC DNA]</scope>
    <source>
        <strain evidence="3">ATCC 35584 / DSM 2162 / JCM 9187 / O7/1</strain>
    </source>
</reference>
<keyword evidence="3" id="KW-1185">Reference proteome</keyword>
<accession>E8R960</accession>
<dbReference type="eggNOG" id="arCOG03727">
    <property type="taxonomic scope" value="Archaea"/>
</dbReference>
<dbReference type="KEGG" id="dmu:Desmu_0730"/>
<proteinExistence type="predicted"/>
<evidence type="ECO:0000313" key="3">
    <source>
        <dbReference type="Proteomes" id="UP000001068"/>
    </source>
</evidence>
<dbReference type="Proteomes" id="UP000001068">
    <property type="component" value="Chromosome"/>
</dbReference>
<dbReference type="GO" id="GO:0009307">
    <property type="term" value="P:DNA restriction-modification system"/>
    <property type="evidence" value="ECO:0007669"/>
    <property type="project" value="InterPro"/>
</dbReference>
<dbReference type="InterPro" id="IPR011335">
    <property type="entry name" value="Restrct_endonuc-II-like"/>
</dbReference>
<dbReference type="STRING" id="765177.Desmu_0730"/>
<dbReference type="Pfam" id="PF04471">
    <property type="entry name" value="Mrr_cat"/>
    <property type="match status" value="1"/>
</dbReference>
<dbReference type="SUPFAM" id="SSF52980">
    <property type="entry name" value="Restriction endonuclease-like"/>
    <property type="match status" value="1"/>
</dbReference>
<dbReference type="AlphaFoldDB" id="E8R960"/>
<dbReference type="OrthoDB" id="31536at2157"/>
<dbReference type="HOGENOM" id="CLU_107015_0_0_2"/>
<dbReference type="EMBL" id="CP002363">
    <property type="protein sequence ID" value="ADV65036.1"/>
    <property type="molecule type" value="Genomic_DNA"/>
</dbReference>
<dbReference type="GO" id="GO:0003677">
    <property type="term" value="F:DNA binding"/>
    <property type="evidence" value="ECO:0007669"/>
    <property type="project" value="InterPro"/>
</dbReference>
<dbReference type="InterPro" id="IPR007560">
    <property type="entry name" value="Restrct_endonuc_IV_Mrr"/>
</dbReference>
<dbReference type="GO" id="GO:0004519">
    <property type="term" value="F:endonuclease activity"/>
    <property type="evidence" value="ECO:0007669"/>
    <property type="project" value="InterPro"/>
</dbReference>
<protein>
    <recommendedName>
        <fullName evidence="1">Restriction endonuclease type IV Mrr domain-containing protein</fullName>
    </recommendedName>
</protein>
<dbReference type="GeneID" id="10153425"/>
<name>E8R960_DESM0</name>